<dbReference type="AlphaFoldDB" id="A0A7T8K9F2"/>
<protein>
    <submittedName>
        <fullName evidence="1">Uncharacterized protein</fullName>
    </submittedName>
</protein>
<name>A0A7T8K9F2_CALRO</name>
<reference evidence="2" key="1">
    <citation type="submission" date="2021-01" db="EMBL/GenBank/DDBJ databases">
        <title>Caligus Genome Assembly.</title>
        <authorList>
            <person name="Gallardo-Escarate C."/>
        </authorList>
    </citation>
    <scope>NUCLEOTIDE SEQUENCE [LARGE SCALE GENOMIC DNA]</scope>
</reference>
<organism evidence="1 2">
    <name type="scientific">Caligus rogercresseyi</name>
    <name type="common">Sea louse</name>
    <dbReference type="NCBI Taxonomy" id="217165"/>
    <lineage>
        <taxon>Eukaryota</taxon>
        <taxon>Metazoa</taxon>
        <taxon>Ecdysozoa</taxon>
        <taxon>Arthropoda</taxon>
        <taxon>Crustacea</taxon>
        <taxon>Multicrustacea</taxon>
        <taxon>Hexanauplia</taxon>
        <taxon>Copepoda</taxon>
        <taxon>Siphonostomatoida</taxon>
        <taxon>Caligidae</taxon>
        <taxon>Caligus</taxon>
    </lineage>
</organism>
<evidence type="ECO:0000313" key="2">
    <source>
        <dbReference type="Proteomes" id="UP000595437"/>
    </source>
</evidence>
<dbReference type="EMBL" id="CP045895">
    <property type="protein sequence ID" value="QQP49555.1"/>
    <property type="molecule type" value="Genomic_DNA"/>
</dbReference>
<dbReference type="Proteomes" id="UP000595437">
    <property type="component" value="Chromosome 6"/>
</dbReference>
<evidence type="ECO:0000313" key="1">
    <source>
        <dbReference type="EMBL" id="QQP49555.1"/>
    </source>
</evidence>
<accession>A0A7T8K9F2</accession>
<sequence length="52" mass="5798">MQGPSGSSLSCSPCDNREDTSQLFSWFTRFGSQVKFTRTTARNSQASYSNLK</sequence>
<proteinExistence type="predicted"/>
<gene>
    <name evidence="1" type="ORF">FKW44_010264</name>
</gene>
<keyword evidence="2" id="KW-1185">Reference proteome</keyword>